<dbReference type="InterPro" id="IPR029063">
    <property type="entry name" value="SAM-dependent_MTases_sf"/>
</dbReference>
<accession>A0A2N3NIY7</accession>
<comment type="caution">
    <text evidence="2">The sequence shown here is derived from an EMBL/GenBank/DDBJ whole genome shotgun (WGS) entry which is preliminary data.</text>
</comment>
<protein>
    <recommendedName>
        <fullName evidence="4">Methyltransferase domain-containing protein</fullName>
    </recommendedName>
</protein>
<dbReference type="PANTHER" id="PTHR43591">
    <property type="entry name" value="METHYLTRANSFERASE"/>
    <property type="match status" value="1"/>
</dbReference>
<name>A0A2N3NIY7_9PEZI</name>
<dbReference type="CDD" id="cd02440">
    <property type="entry name" value="AdoMet_MTases"/>
    <property type="match status" value="1"/>
</dbReference>
<sequence>MPPPCSPARKSFQTFRNVSYEALFSLYVNRLAVTDTTSLRSSILHYKWENGRRYHAYQDGAYWGPNDDTQQEAEDLFHEMLRIIFDGAVHAIPDLKDPQAVLDVGCGTGAWALDFADSHPATRVIGVDLSPIQPSFVPPNCTFEVDDMNKDWTYPEDNFDLIHARIMNGCMTDWVEFYRRAFKHLKPGGWIQRVEPSVVSKSDDGTIGPDSPFLTWIEVFRKLGDAIGKTFFAGEVAKESIEKAGGFINIEERRIKLPIGTWPKDPKLKQWGAWNRQFLLQGLEGFSIRGMTSTLGWAYEEAQMFLVEMRRELQDPAVHAYIEVCVVTAQKPERDE</sequence>
<dbReference type="STRING" id="41688.A0A2N3NIY7"/>
<organism evidence="2 3">
    <name type="scientific">Lomentospora prolificans</name>
    <dbReference type="NCBI Taxonomy" id="41688"/>
    <lineage>
        <taxon>Eukaryota</taxon>
        <taxon>Fungi</taxon>
        <taxon>Dikarya</taxon>
        <taxon>Ascomycota</taxon>
        <taxon>Pezizomycotina</taxon>
        <taxon>Sordariomycetes</taxon>
        <taxon>Hypocreomycetidae</taxon>
        <taxon>Microascales</taxon>
        <taxon>Microascaceae</taxon>
        <taxon>Lomentospora</taxon>
    </lineage>
</organism>
<evidence type="ECO:0008006" key="4">
    <source>
        <dbReference type="Google" id="ProtNLM"/>
    </source>
</evidence>
<dbReference type="InParanoid" id="A0A2N3NIY7"/>
<dbReference type="OrthoDB" id="184880at2759"/>
<dbReference type="EMBL" id="NLAX01000003">
    <property type="protein sequence ID" value="PKS12419.1"/>
    <property type="molecule type" value="Genomic_DNA"/>
</dbReference>
<evidence type="ECO:0000313" key="2">
    <source>
        <dbReference type="EMBL" id="PKS12419.1"/>
    </source>
</evidence>
<dbReference type="PANTHER" id="PTHR43591:SF24">
    <property type="entry name" value="2-METHOXY-6-POLYPRENYL-1,4-BENZOQUINOL METHYLASE, MITOCHONDRIAL"/>
    <property type="match status" value="1"/>
</dbReference>
<dbReference type="VEuPathDB" id="FungiDB:jhhlp_000625"/>
<dbReference type="AlphaFoldDB" id="A0A2N3NIY7"/>
<gene>
    <name evidence="2" type="ORF">jhhlp_000625</name>
</gene>
<evidence type="ECO:0000256" key="1">
    <source>
        <dbReference type="ARBA" id="ARBA00038158"/>
    </source>
</evidence>
<comment type="similarity">
    <text evidence="1">Belongs to the methyltransferase superfamily. LaeA methyltransferase family.</text>
</comment>
<keyword evidence="3" id="KW-1185">Reference proteome</keyword>
<proteinExistence type="inferred from homology"/>
<dbReference type="Pfam" id="PF13489">
    <property type="entry name" value="Methyltransf_23"/>
    <property type="match status" value="1"/>
</dbReference>
<reference evidence="2 3" key="1">
    <citation type="journal article" date="2017" name="G3 (Bethesda)">
        <title>First Draft Genome Sequence of the Pathogenic Fungus Lomentospora prolificans (Formerly Scedosporium prolificans).</title>
        <authorList>
            <person name="Luo R."/>
            <person name="Zimin A."/>
            <person name="Workman R."/>
            <person name="Fan Y."/>
            <person name="Pertea G."/>
            <person name="Grossman N."/>
            <person name="Wear M.P."/>
            <person name="Jia B."/>
            <person name="Miller H."/>
            <person name="Casadevall A."/>
            <person name="Timp W."/>
            <person name="Zhang S.X."/>
            <person name="Salzberg S.L."/>
        </authorList>
    </citation>
    <scope>NUCLEOTIDE SEQUENCE [LARGE SCALE GENOMIC DNA]</scope>
    <source>
        <strain evidence="2 3">JHH-5317</strain>
    </source>
</reference>
<dbReference type="Gene3D" id="3.40.50.150">
    <property type="entry name" value="Vaccinia Virus protein VP39"/>
    <property type="match status" value="1"/>
</dbReference>
<dbReference type="GO" id="GO:0008168">
    <property type="term" value="F:methyltransferase activity"/>
    <property type="evidence" value="ECO:0007669"/>
    <property type="project" value="TreeGrafter"/>
</dbReference>
<evidence type="ECO:0000313" key="3">
    <source>
        <dbReference type="Proteomes" id="UP000233524"/>
    </source>
</evidence>
<dbReference type="Proteomes" id="UP000233524">
    <property type="component" value="Unassembled WGS sequence"/>
</dbReference>
<dbReference type="SUPFAM" id="SSF53335">
    <property type="entry name" value="S-adenosyl-L-methionine-dependent methyltransferases"/>
    <property type="match status" value="1"/>
</dbReference>